<dbReference type="Ensembl" id="ENSXETT00000121074">
    <property type="protein sequence ID" value="ENSXETP00000118075"/>
    <property type="gene ID" value="ENSXETG00000043976"/>
</dbReference>
<feature type="chain" id="PRO_5031470382" description="Secreted protein" evidence="1">
    <location>
        <begin position="18"/>
        <end position="145"/>
    </location>
</feature>
<organism evidence="2">
    <name type="scientific">Xenopus tropicalis</name>
    <name type="common">Western clawed frog</name>
    <name type="synonym">Silurana tropicalis</name>
    <dbReference type="NCBI Taxonomy" id="8364"/>
    <lineage>
        <taxon>Eukaryota</taxon>
        <taxon>Metazoa</taxon>
        <taxon>Chordata</taxon>
        <taxon>Craniata</taxon>
        <taxon>Vertebrata</taxon>
        <taxon>Euteleostomi</taxon>
        <taxon>Amphibia</taxon>
        <taxon>Batrachia</taxon>
        <taxon>Anura</taxon>
        <taxon>Pipoidea</taxon>
        <taxon>Pipidae</taxon>
        <taxon>Xenopodinae</taxon>
        <taxon>Xenopus</taxon>
        <taxon>Silurana</taxon>
    </lineage>
</organism>
<dbReference type="AlphaFoldDB" id="A0A803KCD2"/>
<name>A0A803KCD2_XENTR</name>
<feature type="signal peptide" evidence="1">
    <location>
        <begin position="1"/>
        <end position="17"/>
    </location>
</feature>
<proteinExistence type="predicted"/>
<reference evidence="2" key="1">
    <citation type="journal article" date="2010" name="Science">
        <title>The genome of the Western clawed frog Xenopus tropicalis.</title>
        <authorList>
            <person name="Hellsten U."/>
            <person name="Harland R.M."/>
            <person name="Gilchrist M.J."/>
            <person name="Hendrix D."/>
            <person name="Jurka J."/>
            <person name="Kapitonov V."/>
            <person name="Ovcharenko I."/>
            <person name="Putnam N.H."/>
            <person name="Shu S."/>
            <person name="Taher L."/>
            <person name="Blitz I.L."/>
            <person name="Blumberg B."/>
            <person name="Dichmann D.S."/>
            <person name="Dubchak I."/>
            <person name="Amaya E."/>
            <person name="Detter J.C."/>
            <person name="Fletcher R."/>
            <person name="Gerhard D.S."/>
            <person name="Goodstein D."/>
            <person name="Graves T."/>
            <person name="Grigoriev I.V."/>
            <person name="Grimwood J."/>
            <person name="Kawashima T."/>
            <person name="Lindquist E."/>
            <person name="Lucas S.M."/>
            <person name="Mead P.E."/>
            <person name="Mitros T."/>
            <person name="Ogino H."/>
            <person name="Ohta Y."/>
            <person name="Poliakov A.V."/>
            <person name="Pollet N."/>
            <person name="Robert J."/>
            <person name="Salamov A."/>
            <person name="Sater A.K."/>
            <person name="Schmutz J."/>
            <person name="Terry A."/>
            <person name="Vize P.D."/>
            <person name="Warren W.C."/>
            <person name="Wells D."/>
            <person name="Wills A."/>
            <person name="Wilson R.K."/>
            <person name="Zimmerman L.B."/>
            <person name="Zorn A.M."/>
            <person name="Grainger R."/>
            <person name="Grammer T."/>
            <person name="Khokha M.K."/>
            <person name="Richardson P.M."/>
            <person name="Rokhsar D.S."/>
        </authorList>
    </citation>
    <scope>NUCLEOTIDE SEQUENCE [LARGE SCALE GENOMIC DNA]</scope>
    <source>
        <strain evidence="2">Nigerian</strain>
    </source>
</reference>
<reference evidence="2" key="2">
    <citation type="submission" date="2021-03" db="UniProtKB">
        <authorList>
            <consortium name="Ensembl"/>
        </authorList>
    </citation>
    <scope>IDENTIFICATION</scope>
</reference>
<evidence type="ECO:0008006" key="3">
    <source>
        <dbReference type="Google" id="ProtNLM"/>
    </source>
</evidence>
<sequence length="145" mass="15357">MHCTGMFLSLLTSHVQQGIVGLGGGRLKAGWGQATTHKVASQISWGTGGGGNKPYVYVKGPVTPQSERVFFSFTCTVLLLFIGRTSSLSPAPCSPADLAGYFVTQIKCNSSHLSSTCLLPIPQFPAAHVISIRKGTSQCNALWVM</sequence>
<dbReference type="InParanoid" id="A0A803KCD2"/>
<accession>A0A803KCD2</accession>
<protein>
    <recommendedName>
        <fullName evidence="3">Secreted protein</fullName>
    </recommendedName>
</protein>
<keyword evidence="1" id="KW-0732">Signal</keyword>
<evidence type="ECO:0000256" key="1">
    <source>
        <dbReference type="SAM" id="SignalP"/>
    </source>
</evidence>
<evidence type="ECO:0000313" key="2">
    <source>
        <dbReference type="Ensembl" id="ENSXETP00000118075"/>
    </source>
</evidence>